<dbReference type="PANTHER" id="PTHR48006:SF80">
    <property type="entry name" value="PROTEIN KINASE DOMAIN-CONTAINING PROTEIN"/>
    <property type="match status" value="1"/>
</dbReference>
<evidence type="ECO:0000256" key="3">
    <source>
        <dbReference type="ARBA" id="ARBA00022692"/>
    </source>
</evidence>
<dbReference type="Gene3D" id="1.10.510.10">
    <property type="entry name" value="Transferase(Phosphotransferase) domain 1"/>
    <property type="match status" value="1"/>
</dbReference>
<dbReference type="GO" id="GO:0005524">
    <property type="term" value="F:ATP binding"/>
    <property type="evidence" value="ECO:0007669"/>
    <property type="project" value="InterPro"/>
</dbReference>
<dbReference type="InterPro" id="IPR001611">
    <property type="entry name" value="Leu-rich_rpt"/>
</dbReference>
<evidence type="ECO:0000256" key="5">
    <source>
        <dbReference type="ARBA" id="ARBA00022989"/>
    </source>
</evidence>
<evidence type="ECO:0000256" key="7">
    <source>
        <dbReference type="SAM" id="MobiDB-lite"/>
    </source>
</evidence>
<dbReference type="InterPro" id="IPR003591">
    <property type="entry name" value="Leu-rich_rpt_typical-subtyp"/>
</dbReference>
<dbReference type="InterPro" id="IPR001245">
    <property type="entry name" value="Ser-Thr/Tyr_kinase_cat_dom"/>
</dbReference>
<evidence type="ECO:0000256" key="8">
    <source>
        <dbReference type="SAM" id="Phobius"/>
    </source>
</evidence>
<dbReference type="Pfam" id="PF13855">
    <property type="entry name" value="LRR_8"/>
    <property type="match status" value="1"/>
</dbReference>
<dbReference type="GO" id="GO:0016020">
    <property type="term" value="C:membrane"/>
    <property type="evidence" value="ECO:0007669"/>
    <property type="project" value="UniProtKB-SubCell"/>
</dbReference>
<evidence type="ECO:0000313" key="10">
    <source>
        <dbReference type="EMBL" id="RLM70021.1"/>
    </source>
</evidence>
<keyword evidence="5 8" id="KW-1133">Transmembrane helix</keyword>
<protein>
    <submittedName>
        <fullName evidence="10">Inactive leucine-rich repeat receptor-like protein kinase</fullName>
    </submittedName>
</protein>
<keyword evidence="2" id="KW-0433">Leucine-rich repeat</keyword>
<dbReference type="STRING" id="4540.A0A3L6Q484"/>
<dbReference type="FunFam" id="3.80.10.10:FF:000155">
    <property type="entry name" value="Putative inactive leucine-rich repeat receptor-like protein kinase"/>
    <property type="match status" value="1"/>
</dbReference>
<proteinExistence type="predicted"/>
<dbReference type="AlphaFoldDB" id="A0A3L6Q484"/>
<evidence type="ECO:0000313" key="11">
    <source>
        <dbReference type="Proteomes" id="UP000275267"/>
    </source>
</evidence>
<dbReference type="EMBL" id="PQIB02000014">
    <property type="protein sequence ID" value="RLM70021.1"/>
    <property type="molecule type" value="Genomic_DNA"/>
</dbReference>
<sequence>MLFPRSHQSSQSELLQQLRKQLEYPRQLDAWGNPSSDPCYTQPTAVLAVTCEGNAITELKIVGDRITKPPKFSGYSVPNVTLSEAFVLDSFVTTLARLTTLRVVILVSLGLWGPLPGKIHRLSSLEVLDLSSNFLYGSIPPKLSVMSKLHTVTLDGNYFNVSVPDWLDSFSNLTVLRLQSNRLKGSIPASIGKAAMLTELALAGNSISGDVPNLGNLSKLEMLDLRDNELDGELPDMPTALVTILLSKNSLKGEIPEQFGQLNRLQHLDLSFNFLVGSPPEEIFAVPNISYLNLAANMLSGSLSSSLTCSSTLGFVDLSTNRFTGDLPACLNGNMNNKVVKFDGNCFSADPAHQHEGKYCQQSHKGRGSNKDVGLVITVVGILFIVLVLALVLMASNKRSCQKVLAEQQFLQKHKQDNSTSGMSSELLVNARCISRAVKLGTQIQPSYHIFSLEELKEATKSFQRSAFLGEGAIGKLYMGKLENGALIAIRCLALHQRYSIRNLKLRLDLLAKLRHPNLVCLLGHCIDSAVDESSVKRVFLVYEYVPGGTLSSYLSGSSPEKTLKWCGRLQVLIAIAKAVHFLHTGIIPGSLYNRLRSSSILLDEHLMAKLSDYGLSIITEEIYKHEVVEGKRYLQNNVAAMEDSEDDVYYFGCILLEVLMGPKLHEKGGPFVLNDLVVSISSQEEREEVLDQVVIGTSSQDSLSVVVSIMMKCLSVESSARPSIEEVLWNLQYAAQVQMKRNNFSHVCSSTRRKKTARNATKHWISWKVKDFLIQEPTLGAIYLQKEIKEHHKVSIPYHRVYKGQQLALKQLYGDWDSSFDNLFRFKAQVESSCPTSVIIDHYTFLFRNLEISTNAGQSIMAAIAQVFLEAEHRECMFHLVTNFKKRYRGKEVLQVEEQEEEPIEVEVEELTDEDNDVEVVQVEEDQIDEVQAEAAQEEEDDQAG</sequence>
<gene>
    <name evidence="10" type="ORF">C2845_PM17G08330</name>
</gene>
<evidence type="ECO:0000256" key="2">
    <source>
        <dbReference type="ARBA" id="ARBA00022614"/>
    </source>
</evidence>
<dbReference type="SUPFAM" id="SSF52058">
    <property type="entry name" value="L domain-like"/>
    <property type="match status" value="1"/>
</dbReference>
<dbReference type="PROSITE" id="PS50011">
    <property type="entry name" value="PROTEIN_KINASE_DOM"/>
    <property type="match status" value="1"/>
</dbReference>
<keyword evidence="4" id="KW-0677">Repeat</keyword>
<feature type="domain" description="Protein kinase" evidence="9">
    <location>
        <begin position="463"/>
        <end position="735"/>
    </location>
</feature>
<name>A0A3L6Q484_PANMI</name>
<keyword evidence="6 8" id="KW-0472">Membrane</keyword>
<evidence type="ECO:0000256" key="6">
    <source>
        <dbReference type="ARBA" id="ARBA00023136"/>
    </source>
</evidence>
<dbReference type="InterPro" id="IPR000719">
    <property type="entry name" value="Prot_kinase_dom"/>
</dbReference>
<dbReference type="OrthoDB" id="676979at2759"/>
<dbReference type="GO" id="GO:0004672">
    <property type="term" value="F:protein kinase activity"/>
    <property type="evidence" value="ECO:0007669"/>
    <property type="project" value="InterPro"/>
</dbReference>
<dbReference type="FunFam" id="3.30.200.20:FF:000479">
    <property type="entry name" value="Putative inactive leucine-rich repeat receptor-like protein kinase"/>
    <property type="match status" value="1"/>
</dbReference>
<keyword evidence="3 8" id="KW-0812">Transmembrane</keyword>
<comment type="caution">
    <text evidence="10">The sequence shown here is derived from an EMBL/GenBank/DDBJ whole genome shotgun (WGS) entry which is preliminary data.</text>
</comment>
<dbReference type="InterPro" id="IPR051824">
    <property type="entry name" value="LRR_Rcpt-Like_S/T_Kinase"/>
</dbReference>
<keyword evidence="11" id="KW-1185">Reference proteome</keyword>
<organism evidence="10 11">
    <name type="scientific">Panicum miliaceum</name>
    <name type="common">Proso millet</name>
    <name type="synonym">Broomcorn millet</name>
    <dbReference type="NCBI Taxonomy" id="4540"/>
    <lineage>
        <taxon>Eukaryota</taxon>
        <taxon>Viridiplantae</taxon>
        <taxon>Streptophyta</taxon>
        <taxon>Embryophyta</taxon>
        <taxon>Tracheophyta</taxon>
        <taxon>Spermatophyta</taxon>
        <taxon>Magnoliopsida</taxon>
        <taxon>Liliopsida</taxon>
        <taxon>Poales</taxon>
        <taxon>Poaceae</taxon>
        <taxon>PACMAD clade</taxon>
        <taxon>Panicoideae</taxon>
        <taxon>Panicodae</taxon>
        <taxon>Paniceae</taxon>
        <taxon>Panicinae</taxon>
        <taxon>Panicum</taxon>
        <taxon>Panicum sect. Panicum</taxon>
    </lineage>
</organism>
<reference evidence="11" key="1">
    <citation type="journal article" date="2019" name="Nat. Commun.">
        <title>The genome of broomcorn millet.</title>
        <authorList>
            <person name="Zou C."/>
            <person name="Miki D."/>
            <person name="Li D."/>
            <person name="Tang Q."/>
            <person name="Xiao L."/>
            <person name="Rajput S."/>
            <person name="Deng P."/>
            <person name="Jia W."/>
            <person name="Huang R."/>
            <person name="Zhang M."/>
            <person name="Sun Y."/>
            <person name="Hu J."/>
            <person name="Fu X."/>
            <person name="Schnable P.S."/>
            <person name="Li F."/>
            <person name="Zhang H."/>
            <person name="Feng B."/>
            <person name="Zhu X."/>
            <person name="Liu R."/>
            <person name="Schnable J.C."/>
            <person name="Zhu J.-K."/>
            <person name="Zhang H."/>
        </authorList>
    </citation>
    <scope>NUCLEOTIDE SEQUENCE [LARGE SCALE GENOMIC DNA]</scope>
</reference>
<evidence type="ECO:0000256" key="4">
    <source>
        <dbReference type="ARBA" id="ARBA00022737"/>
    </source>
</evidence>
<feature type="region of interest" description="Disordered" evidence="7">
    <location>
        <begin position="900"/>
        <end position="919"/>
    </location>
</feature>
<dbReference type="Gene3D" id="3.80.10.10">
    <property type="entry name" value="Ribonuclease Inhibitor"/>
    <property type="match status" value="2"/>
</dbReference>
<dbReference type="FunFam" id="1.10.510.10:FF:000657">
    <property type="entry name" value="Putative inactive leucine-rich repeat receptor-like protein kinase"/>
    <property type="match status" value="1"/>
</dbReference>
<evidence type="ECO:0000259" key="9">
    <source>
        <dbReference type="PROSITE" id="PS50011"/>
    </source>
</evidence>
<dbReference type="Gene3D" id="3.30.200.20">
    <property type="entry name" value="Phosphorylase Kinase, domain 1"/>
    <property type="match status" value="1"/>
</dbReference>
<feature type="transmembrane region" description="Helical" evidence="8">
    <location>
        <begin position="373"/>
        <end position="395"/>
    </location>
</feature>
<dbReference type="FunFam" id="3.80.10.10:FF:000380">
    <property type="entry name" value="Putative inactive leucine-rich repeat receptor-like protein kinase"/>
    <property type="match status" value="1"/>
</dbReference>
<dbReference type="SMART" id="SM00369">
    <property type="entry name" value="LRR_TYP"/>
    <property type="match status" value="4"/>
</dbReference>
<dbReference type="Pfam" id="PF07714">
    <property type="entry name" value="PK_Tyr_Ser-Thr"/>
    <property type="match status" value="1"/>
</dbReference>
<dbReference type="InterPro" id="IPR011009">
    <property type="entry name" value="Kinase-like_dom_sf"/>
</dbReference>
<comment type="subcellular location">
    <subcellularLocation>
        <location evidence="1">Membrane</location>
    </subcellularLocation>
</comment>
<dbReference type="PANTHER" id="PTHR48006">
    <property type="entry name" value="LEUCINE-RICH REPEAT-CONTAINING PROTEIN DDB_G0281931-RELATED"/>
    <property type="match status" value="1"/>
</dbReference>
<dbReference type="Pfam" id="PF00560">
    <property type="entry name" value="LRR_1"/>
    <property type="match status" value="2"/>
</dbReference>
<evidence type="ECO:0000256" key="1">
    <source>
        <dbReference type="ARBA" id="ARBA00004370"/>
    </source>
</evidence>
<dbReference type="SUPFAM" id="SSF56112">
    <property type="entry name" value="Protein kinase-like (PK-like)"/>
    <property type="match status" value="1"/>
</dbReference>
<dbReference type="InterPro" id="IPR032675">
    <property type="entry name" value="LRR_dom_sf"/>
</dbReference>
<dbReference type="Proteomes" id="UP000275267">
    <property type="component" value="Unassembled WGS sequence"/>
</dbReference>
<accession>A0A3L6Q484</accession>